<evidence type="ECO:0000256" key="9">
    <source>
        <dbReference type="RuleBase" id="RU363032"/>
    </source>
</evidence>
<protein>
    <submittedName>
        <fullName evidence="11">ABC transporter permease</fullName>
    </submittedName>
</protein>
<dbReference type="PANTHER" id="PTHR32243:SF50">
    <property type="entry name" value="MALTOSE_MALTODEXTRIN TRANSPORT SYSTEM PERMEASE PROTEIN MALG"/>
    <property type="match status" value="1"/>
</dbReference>
<dbReference type="RefSeq" id="WP_065544356.1">
    <property type="nucleotide sequence ID" value="NZ_CP015405.2"/>
</dbReference>
<dbReference type="SUPFAM" id="SSF161098">
    <property type="entry name" value="MetI-like"/>
    <property type="match status" value="1"/>
</dbReference>
<evidence type="ECO:0000256" key="4">
    <source>
        <dbReference type="ARBA" id="ARBA00022475"/>
    </source>
</evidence>
<dbReference type="PROSITE" id="PS50928">
    <property type="entry name" value="ABC_TM1"/>
    <property type="match status" value="1"/>
</dbReference>
<gene>
    <name evidence="11" type="ORF">A4V09_22490</name>
</gene>
<dbReference type="KEGG" id="byl:A4V09_22490"/>
<evidence type="ECO:0000313" key="12">
    <source>
        <dbReference type="Proteomes" id="UP000092574"/>
    </source>
</evidence>
<evidence type="ECO:0000259" key="10">
    <source>
        <dbReference type="PROSITE" id="PS50928"/>
    </source>
</evidence>
<feature type="transmembrane region" description="Helical" evidence="9">
    <location>
        <begin position="247"/>
        <end position="265"/>
    </location>
</feature>
<feature type="transmembrane region" description="Helical" evidence="9">
    <location>
        <begin position="186"/>
        <end position="211"/>
    </location>
</feature>
<dbReference type="PANTHER" id="PTHR32243">
    <property type="entry name" value="MALTOSE TRANSPORT SYSTEM PERMEASE-RELATED"/>
    <property type="match status" value="1"/>
</dbReference>
<reference evidence="11" key="1">
    <citation type="submission" date="2017-04" db="EMBL/GenBank/DDBJ databases">
        <title>Complete Genome Sequences of Twelve Strains of a Stable Defined Moderately Diverse Mouse Microbiota 2 (sDMDMm2).</title>
        <authorList>
            <person name="Uchimura Y."/>
            <person name="Wyss M."/>
            <person name="Brugiroux S."/>
            <person name="Limenitakis J.P."/>
            <person name="Stecher B."/>
            <person name="McCoy K.D."/>
            <person name="Macpherson A.J."/>
        </authorList>
    </citation>
    <scope>NUCLEOTIDE SEQUENCE</scope>
    <source>
        <strain evidence="11">YL58</strain>
    </source>
</reference>
<feature type="transmembrane region" description="Helical" evidence="9">
    <location>
        <begin position="12"/>
        <end position="31"/>
    </location>
</feature>
<name>A0A1C7IJH6_9FIRM</name>
<evidence type="ECO:0000256" key="3">
    <source>
        <dbReference type="ARBA" id="ARBA00022448"/>
    </source>
</evidence>
<dbReference type="STRING" id="1796616.A4V09_22490"/>
<keyword evidence="6 9" id="KW-0812">Transmembrane</keyword>
<dbReference type="InterPro" id="IPR035906">
    <property type="entry name" value="MetI-like_sf"/>
</dbReference>
<proteinExistence type="inferred from homology"/>
<dbReference type="InterPro" id="IPR000515">
    <property type="entry name" value="MetI-like"/>
</dbReference>
<keyword evidence="3 9" id="KW-0813">Transport</keyword>
<feature type="transmembrane region" description="Helical" evidence="9">
    <location>
        <begin position="139"/>
        <end position="165"/>
    </location>
</feature>
<keyword evidence="7 9" id="KW-1133">Transmembrane helix</keyword>
<dbReference type="CDD" id="cd06261">
    <property type="entry name" value="TM_PBP2"/>
    <property type="match status" value="1"/>
</dbReference>
<comment type="subcellular location">
    <subcellularLocation>
        <location evidence="1 9">Cell membrane</location>
        <topology evidence="1 9">Multi-pass membrane protein</topology>
    </subcellularLocation>
</comment>
<keyword evidence="5" id="KW-0762">Sugar transport</keyword>
<evidence type="ECO:0000256" key="1">
    <source>
        <dbReference type="ARBA" id="ARBA00004651"/>
    </source>
</evidence>
<evidence type="ECO:0000256" key="6">
    <source>
        <dbReference type="ARBA" id="ARBA00022692"/>
    </source>
</evidence>
<dbReference type="InterPro" id="IPR050901">
    <property type="entry name" value="BP-dep_ABC_trans_perm"/>
</dbReference>
<dbReference type="GO" id="GO:0055085">
    <property type="term" value="P:transmembrane transport"/>
    <property type="evidence" value="ECO:0007669"/>
    <property type="project" value="InterPro"/>
</dbReference>
<dbReference type="EMBL" id="CP015405">
    <property type="protein sequence ID" value="ANU78272.1"/>
    <property type="molecule type" value="Genomic_DNA"/>
</dbReference>
<feature type="domain" description="ABC transmembrane type-1" evidence="10">
    <location>
        <begin position="74"/>
        <end position="265"/>
    </location>
</feature>
<feature type="transmembrane region" description="Helical" evidence="9">
    <location>
        <begin position="111"/>
        <end position="133"/>
    </location>
</feature>
<keyword evidence="12" id="KW-1185">Reference proteome</keyword>
<evidence type="ECO:0000313" key="11">
    <source>
        <dbReference type="EMBL" id="ANU78272.1"/>
    </source>
</evidence>
<evidence type="ECO:0000256" key="8">
    <source>
        <dbReference type="ARBA" id="ARBA00023136"/>
    </source>
</evidence>
<feature type="transmembrane region" description="Helical" evidence="9">
    <location>
        <begin position="78"/>
        <end position="99"/>
    </location>
</feature>
<evidence type="ECO:0000256" key="2">
    <source>
        <dbReference type="ARBA" id="ARBA00009047"/>
    </source>
</evidence>
<dbReference type="AlphaFoldDB" id="A0A1C7IJH6"/>
<dbReference type="GO" id="GO:0005886">
    <property type="term" value="C:plasma membrane"/>
    <property type="evidence" value="ECO:0007669"/>
    <property type="project" value="UniProtKB-SubCell"/>
</dbReference>
<dbReference type="Gene3D" id="1.10.3720.10">
    <property type="entry name" value="MetI-like"/>
    <property type="match status" value="1"/>
</dbReference>
<dbReference type="Pfam" id="PF00528">
    <property type="entry name" value="BPD_transp_1"/>
    <property type="match status" value="1"/>
</dbReference>
<evidence type="ECO:0000256" key="7">
    <source>
        <dbReference type="ARBA" id="ARBA00022989"/>
    </source>
</evidence>
<evidence type="ECO:0000256" key="5">
    <source>
        <dbReference type="ARBA" id="ARBA00022597"/>
    </source>
</evidence>
<organism evidence="11 12">
    <name type="scientific">Blautia pseudococcoides</name>
    <dbReference type="NCBI Taxonomy" id="1796616"/>
    <lineage>
        <taxon>Bacteria</taxon>
        <taxon>Bacillati</taxon>
        <taxon>Bacillota</taxon>
        <taxon>Clostridia</taxon>
        <taxon>Lachnospirales</taxon>
        <taxon>Lachnospiraceae</taxon>
        <taxon>Blautia</taxon>
    </lineage>
</organism>
<sequence length="280" mass="31435">MMKQRTKNMIDTIIAVIIAAIFLFPMYWIIISSLKSDTEIFAQVQTWFPKEIHWENYIDQFQNKSNTANIFVQFKNSWIIAIGSMVLSLVLSIPAGYGLSRFKIPGKKPILMIFLTTQMLPCSLVLTPLFLIYNKAGLLNTYLAPILATATISIPFVIMVLRPIFMECPKEIEEAARIDGCNYFTAFLRVTLPICKSGIITAAAFSFIFAWNDLVYSITFNNKGDLLPMTSGIYQFLDAYGTKWNMIMAYGVIIVLPIVVLFVCLQKYIVGGLVGGAVKG</sequence>
<comment type="similarity">
    <text evidence="2">Belongs to the binding-protein-dependent transport system permease family. MalFG subfamily.</text>
</comment>
<accession>A0A1C7IJH6</accession>
<dbReference type="Proteomes" id="UP000092574">
    <property type="component" value="Chromosome"/>
</dbReference>
<dbReference type="OrthoDB" id="27560at2"/>
<keyword evidence="4" id="KW-1003">Cell membrane</keyword>
<keyword evidence="8 9" id="KW-0472">Membrane</keyword>